<gene>
    <name evidence="2" type="ORF">CLBCK_30500</name>
</gene>
<evidence type="ECO:0000313" key="3">
    <source>
        <dbReference type="Proteomes" id="UP000190973"/>
    </source>
</evidence>
<dbReference type="AlphaFoldDB" id="A0A1S8S3V9"/>
<feature type="transmembrane region" description="Helical" evidence="1">
    <location>
        <begin position="32"/>
        <end position="50"/>
    </location>
</feature>
<dbReference type="Proteomes" id="UP000190973">
    <property type="component" value="Unassembled WGS sequence"/>
</dbReference>
<dbReference type="EMBL" id="LZZI01000057">
    <property type="protein sequence ID" value="OOM60089.1"/>
    <property type="molecule type" value="Genomic_DNA"/>
</dbReference>
<proteinExistence type="predicted"/>
<sequence>MINLVLTPLHYIYLIFIIIIILAMVKKKDISLLCILGIFILGLAGTESIYKSVMGVFNSFVYAAKELMPTIFIISIITAMSNTLMDSGINDEMVSPFRKVIKNYWIAYWVIGIFMMVLSWFFWPSPAVALIGALFLPIAKKAGLPAMGVAISMNLFGHGIALSSDYIIQAAPKLTADAASIPVSEVISASIPLELTMGIVTTVAAFYFLRREIKSGELPSQYEEIENSTSISSSSMLISSKKVRRFLALLILVLFALDIFIMYIAKLQGGDATALIGGTAIFILSLISILAYKEKSLDKITDNLVKGLQFGFKIFGVVIPIAAFFYLGDSAFTDIFGKILPEGSNGIVNDLGVALANNVPINSTISAGTLTVVGAITGLDGSGFSGISLVGSISKIFSTALGGGVATLTALGQIAGIWVGGGTVVPWAIIPVAAICGVDAFELAKKNLKPVVIGLIITTIVAVIII</sequence>
<feature type="transmembrane region" description="Helical" evidence="1">
    <location>
        <begin position="272"/>
        <end position="292"/>
    </location>
</feature>
<feature type="transmembrane region" description="Helical" evidence="1">
    <location>
        <begin position="62"/>
        <end position="84"/>
    </location>
</feature>
<protein>
    <recommendedName>
        <fullName evidence="4">Transporter</fullName>
    </recommendedName>
</protein>
<feature type="transmembrane region" description="Helical" evidence="1">
    <location>
        <begin position="304"/>
        <end position="327"/>
    </location>
</feature>
<evidence type="ECO:0008006" key="4">
    <source>
        <dbReference type="Google" id="ProtNLM"/>
    </source>
</evidence>
<evidence type="ECO:0000256" key="1">
    <source>
        <dbReference type="SAM" id="Phobius"/>
    </source>
</evidence>
<keyword evidence="1" id="KW-0812">Transmembrane</keyword>
<organism evidence="2 3">
    <name type="scientific">Clostridium beijerinckii</name>
    <name type="common">Clostridium MP</name>
    <dbReference type="NCBI Taxonomy" id="1520"/>
    <lineage>
        <taxon>Bacteria</taxon>
        <taxon>Bacillati</taxon>
        <taxon>Bacillota</taxon>
        <taxon>Clostridia</taxon>
        <taxon>Eubacteriales</taxon>
        <taxon>Clostridiaceae</taxon>
        <taxon>Clostridium</taxon>
    </lineage>
</organism>
<reference evidence="2 3" key="1">
    <citation type="submission" date="2016-05" db="EMBL/GenBank/DDBJ databases">
        <title>Microbial solvent formation.</title>
        <authorList>
            <person name="Poehlein A."/>
            <person name="Montoya Solano J.D."/>
            <person name="Flitsch S."/>
            <person name="Krabben P."/>
            <person name="Duerre P."/>
            <person name="Daniel R."/>
        </authorList>
    </citation>
    <scope>NUCLEOTIDE SEQUENCE [LARGE SCALE GENOMIC DNA]</scope>
    <source>
        <strain evidence="2 3">DSM 53</strain>
    </source>
</reference>
<comment type="caution">
    <text evidence="2">The sequence shown here is derived from an EMBL/GenBank/DDBJ whole genome shotgun (WGS) entry which is preliminary data.</text>
</comment>
<dbReference type="RefSeq" id="WP_173715117.1">
    <property type="nucleotide sequence ID" value="NZ_JABTAE010000001.1"/>
</dbReference>
<feature type="transmembrane region" description="Helical" evidence="1">
    <location>
        <begin position="424"/>
        <end position="441"/>
    </location>
</feature>
<accession>A0A1S8S3V9</accession>
<keyword evidence="1" id="KW-1133">Transmembrane helix</keyword>
<name>A0A1S8S3V9_CLOBE</name>
<evidence type="ECO:0000313" key="2">
    <source>
        <dbReference type="EMBL" id="OOM60089.1"/>
    </source>
</evidence>
<feature type="transmembrane region" description="Helical" evidence="1">
    <location>
        <begin position="105"/>
        <end position="123"/>
    </location>
</feature>
<feature type="transmembrane region" description="Helical" evidence="1">
    <location>
        <begin position="448"/>
        <end position="465"/>
    </location>
</feature>
<keyword evidence="1" id="KW-0472">Membrane</keyword>
<feature type="transmembrane region" description="Helical" evidence="1">
    <location>
        <begin position="246"/>
        <end position="266"/>
    </location>
</feature>
<feature type="transmembrane region" description="Helical" evidence="1">
    <location>
        <begin position="6"/>
        <end position="25"/>
    </location>
</feature>